<reference evidence="6 7" key="1">
    <citation type="submission" date="2015-01" db="EMBL/GenBank/DDBJ databases">
        <title>The Genome Sequence of Cryptococcus gattii Ram5.</title>
        <authorList>
            <consortium name="The Broad Institute Genomics Platform"/>
            <person name="Cuomo C."/>
            <person name="Litvintseva A."/>
            <person name="Chen Y."/>
            <person name="Heitman J."/>
            <person name="Sun S."/>
            <person name="Springer D."/>
            <person name="Dromer F."/>
            <person name="Young S."/>
            <person name="Zeng Q."/>
            <person name="Gargeya S."/>
            <person name="Abouelleil A."/>
            <person name="Alvarado L."/>
            <person name="Chapman S.B."/>
            <person name="Gainer-Dewar J."/>
            <person name="Goldberg J."/>
            <person name="Griggs A."/>
            <person name="Gujja S."/>
            <person name="Hansen M."/>
            <person name="Howarth C."/>
            <person name="Imamovic A."/>
            <person name="Larimer J."/>
            <person name="Murphy C."/>
            <person name="Naylor J."/>
            <person name="Pearson M."/>
            <person name="Priest M."/>
            <person name="Roberts A."/>
            <person name="Saif S."/>
            <person name="Shea T."/>
            <person name="Sykes S."/>
            <person name="Wortman J."/>
            <person name="Nusbaum C."/>
            <person name="Birren B."/>
        </authorList>
    </citation>
    <scope>NUCLEOTIDE SEQUENCE [LARGE SCALE GENOMIC DNA]</scope>
    <source>
        <strain evidence="6 7">Ram5</strain>
    </source>
</reference>
<feature type="compositionally biased region" description="Polar residues" evidence="4">
    <location>
        <begin position="793"/>
        <end position="802"/>
    </location>
</feature>
<keyword evidence="6" id="KW-0547">Nucleotide-binding</keyword>
<dbReference type="GO" id="GO:0003682">
    <property type="term" value="F:chromatin binding"/>
    <property type="evidence" value="ECO:0007669"/>
    <property type="project" value="TreeGrafter"/>
</dbReference>
<dbReference type="CDD" id="cd18793">
    <property type="entry name" value="SF2_C_SNF"/>
    <property type="match status" value="1"/>
</dbReference>
<evidence type="ECO:0000313" key="7">
    <source>
        <dbReference type="Proteomes" id="UP000053392"/>
    </source>
</evidence>
<evidence type="ECO:0000259" key="5">
    <source>
        <dbReference type="PROSITE" id="PS51194"/>
    </source>
</evidence>
<dbReference type="Pfam" id="PF00271">
    <property type="entry name" value="Helicase_C"/>
    <property type="match status" value="1"/>
</dbReference>
<feature type="coiled-coil region" evidence="3">
    <location>
        <begin position="1040"/>
        <end position="1067"/>
    </location>
</feature>
<keyword evidence="6" id="KW-0067">ATP-binding</keyword>
<dbReference type="EMBL" id="KN847897">
    <property type="protein sequence ID" value="KIR42945.1"/>
    <property type="molecule type" value="Genomic_DNA"/>
</dbReference>
<dbReference type="GO" id="GO:0003677">
    <property type="term" value="F:DNA binding"/>
    <property type="evidence" value="ECO:0007669"/>
    <property type="project" value="UniProtKB-KW"/>
</dbReference>
<dbReference type="SMART" id="SM00490">
    <property type="entry name" value="HELICc"/>
    <property type="match status" value="1"/>
</dbReference>
<keyword evidence="1" id="KW-0378">Hydrolase</keyword>
<dbReference type="InterPro" id="IPR049730">
    <property type="entry name" value="SNF2/RAD54-like_C"/>
</dbReference>
<evidence type="ECO:0000256" key="4">
    <source>
        <dbReference type="SAM" id="MobiDB-lite"/>
    </source>
</evidence>
<accession>A0A0D0VDJ1</accession>
<keyword evidence="2" id="KW-0539">Nucleus</keyword>
<evidence type="ECO:0000256" key="1">
    <source>
        <dbReference type="ARBA" id="ARBA00022801"/>
    </source>
</evidence>
<evidence type="ECO:0000256" key="3">
    <source>
        <dbReference type="SAM" id="Coils"/>
    </source>
</evidence>
<dbReference type="PANTHER" id="PTHR45623">
    <property type="entry name" value="CHROMODOMAIN-HELICASE-DNA-BINDING PROTEIN 3-RELATED-RELATED"/>
    <property type="match status" value="1"/>
</dbReference>
<feature type="compositionally biased region" description="Polar residues" evidence="4">
    <location>
        <begin position="514"/>
        <end position="523"/>
    </location>
</feature>
<feature type="region of interest" description="Disordered" evidence="4">
    <location>
        <begin position="485"/>
        <end position="524"/>
    </location>
</feature>
<dbReference type="InterPro" id="IPR001650">
    <property type="entry name" value="Helicase_C-like"/>
</dbReference>
<keyword evidence="6" id="KW-0347">Helicase</keyword>
<dbReference type="SUPFAM" id="SSF52540">
    <property type="entry name" value="P-loop containing nucleoside triphosphate hydrolases"/>
    <property type="match status" value="1"/>
</dbReference>
<dbReference type="HOGENOM" id="CLU_289501_0_0_1"/>
<feature type="compositionally biased region" description="Polar residues" evidence="4">
    <location>
        <begin position="495"/>
        <end position="506"/>
    </location>
</feature>
<dbReference type="PROSITE" id="PS51194">
    <property type="entry name" value="HELICASE_CTER"/>
    <property type="match status" value="1"/>
</dbReference>
<dbReference type="GO" id="GO:0000785">
    <property type="term" value="C:chromatin"/>
    <property type="evidence" value="ECO:0007669"/>
    <property type="project" value="TreeGrafter"/>
</dbReference>
<feature type="region of interest" description="Disordered" evidence="4">
    <location>
        <begin position="760"/>
        <end position="802"/>
    </location>
</feature>
<feature type="compositionally biased region" description="Polar residues" evidence="4">
    <location>
        <begin position="689"/>
        <end position="700"/>
    </location>
</feature>
<dbReference type="InterPro" id="IPR027417">
    <property type="entry name" value="P-loop_NTPase"/>
</dbReference>
<dbReference type="GO" id="GO:0140658">
    <property type="term" value="F:ATP-dependent chromatin remodeler activity"/>
    <property type="evidence" value="ECO:0007669"/>
    <property type="project" value="TreeGrafter"/>
</dbReference>
<dbReference type="PANTHER" id="PTHR45623:SF17">
    <property type="entry name" value="CHROMODOMAIN-HELICASE-DNA-BINDING PROTEIN 3-RELATED"/>
    <property type="match status" value="1"/>
</dbReference>
<feature type="domain" description="Helicase C-terminal" evidence="5">
    <location>
        <begin position="54"/>
        <end position="212"/>
    </location>
</feature>
<dbReference type="GO" id="GO:0005634">
    <property type="term" value="C:nucleus"/>
    <property type="evidence" value="ECO:0007669"/>
    <property type="project" value="TreeGrafter"/>
</dbReference>
<dbReference type="Proteomes" id="UP000053392">
    <property type="component" value="Unassembled WGS sequence"/>
</dbReference>
<gene>
    <name evidence="6" type="ORF">I313_01152</name>
</gene>
<feature type="compositionally biased region" description="Polar residues" evidence="4">
    <location>
        <begin position="429"/>
        <end position="438"/>
    </location>
</feature>
<dbReference type="AlphaFoldDB" id="A0A0D0VDJ1"/>
<keyword evidence="3" id="KW-0175">Coiled coil</keyword>
<dbReference type="GO" id="GO:0016887">
    <property type="term" value="F:ATP hydrolysis activity"/>
    <property type="evidence" value="ECO:0007669"/>
    <property type="project" value="TreeGrafter"/>
</dbReference>
<feature type="compositionally biased region" description="Low complexity" evidence="4">
    <location>
        <begin position="485"/>
        <end position="494"/>
    </location>
</feature>
<feature type="region of interest" description="Disordered" evidence="4">
    <location>
        <begin position="419"/>
        <end position="438"/>
    </location>
</feature>
<protein>
    <submittedName>
        <fullName evidence="6">Chromodomain-helicase-DNA-binding protein 3</fullName>
    </submittedName>
</protein>
<keyword evidence="6" id="KW-0238">DNA-binding</keyword>
<feature type="compositionally biased region" description="Polar residues" evidence="4">
    <location>
        <begin position="769"/>
        <end position="785"/>
    </location>
</feature>
<dbReference type="OrthoDB" id="448448at2759"/>
<feature type="region of interest" description="Disordered" evidence="4">
    <location>
        <begin position="361"/>
        <end position="381"/>
    </location>
</feature>
<keyword evidence="7" id="KW-1185">Reference proteome</keyword>
<evidence type="ECO:0000256" key="2">
    <source>
        <dbReference type="ARBA" id="ARBA00023242"/>
    </source>
</evidence>
<dbReference type="GO" id="GO:0004386">
    <property type="term" value="F:helicase activity"/>
    <property type="evidence" value="ECO:0007669"/>
    <property type="project" value="UniProtKB-KW"/>
</dbReference>
<evidence type="ECO:0000313" key="6">
    <source>
        <dbReference type="EMBL" id="KIR42945.1"/>
    </source>
</evidence>
<feature type="region of interest" description="Disordered" evidence="4">
    <location>
        <begin position="671"/>
        <end position="733"/>
    </location>
</feature>
<dbReference type="GO" id="GO:0042393">
    <property type="term" value="F:histone binding"/>
    <property type="evidence" value="ECO:0007669"/>
    <property type="project" value="TreeGrafter"/>
</dbReference>
<organism evidence="6 7">
    <name type="scientific">Cryptococcus deuterogattii Ram5</name>
    <dbReference type="NCBI Taxonomy" id="1296110"/>
    <lineage>
        <taxon>Eukaryota</taxon>
        <taxon>Fungi</taxon>
        <taxon>Dikarya</taxon>
        <taxon>Basidiomycota</taxon>
        <taxon>Agaricomycotina</taxon>
        <taxon>Tremellomycetes</taxon>
        <taxon>Tremellales</taxon>
        <taxon>Cryptococcaceae</taxon>
        <taxon>Cryptococcus</taxon>
        <taxon>Cryptococcus gattii species complex</taxon>
    </lineage>
</organism>
<proteinExistence type="predicted"/>
<feature type="compositionally biased region" description="Polar residues" evidence="4">
    <location>
        <begin position="723"/>
        <end position="733"/>
    </location>
</feature>
<sequence>MASTARAKSVRNILMELRKVCQHPYLSAPELEAFDLPPEEQHRQLLNASGKLQFLKLLLPKLIARGHRILLFSQFKMALDRIQDFLYGDNIKHLRLDGDTQQAQRQKSMDLFNAPNSDYHIFLLTTRAGGVGINLASADTIILHDPDFNPHQDQQAIARAYRYGQKKTVLVFKLMVKGSVEETIINKGKRKMVLDHLVVQQMGKETEENEFEDLFLKGVEGMYSGQGSINIPDINYNSKNVDELIDRVEADAEAEAKAITGHKRETENGVVKQTMSKQGVQFQFSKIWEADQNELAHDEVHETVKDDEEEEDVDWEQLMVTVQAERQLRLQKEMGESRMRRKVEPKKGVYRIDDDFEVGEKKRRRNKGKGREGQLSSSDAEYMEGALSDDDSATDMPDLDLETMEDDLLTDPMLAKLSSGVKRKRSKRTPNNTFNQSTMPQKSVFHVNVNETPSGNLAPHSAQPELSSFEPRQINLMRYSSLSETGSSGSVASVNTPEEANDASSSLKKKRTIDSTQARQAHMQSHRVGPPIEIAAAQNILQWLFLIIRELSWDRHVGYWATLSLRKLPLQKRKKIYYTVAADVDVYLRRLRQAPYFLEREQREAVERLLDSEWPIIPDAAAPIAVPERAAALTDQSFPARGSVYKESALAPIPPAPPKHVSETLTTLAGTTPHEVLENNGNTGGPAKTLSNTAISQGTGSPPEVRAAVLSSSFKEKEHAQNRSDTTNAGSCNVHLTPQISEQTMDSAIQMPVVVVPTPSPSTGVAPVETSQSASLPNESPSVSRQHGRVKPTHSTDSSQREMNLQISATRDIQKSNEGASVVESAPLASASDPALTHPYLKSPSILPSQLLSSQIVKGTLSSSSRQSSEVIVAGSSAEPGRCEYCLEDGHMLQDCQRMYGVETLEKAFFAIQQSNFPAAQKRRDLEILERLKGLLIKAGKLHKDYHFSDPTPFAVKSNKSCSPNASHPIAPDSRAQGQLILGGVDGHTPKEGRHDISASERAVHVITQSLPSAPHQVASVLPHVCPFCEKNCGRSVRACIQAIGDRKSLKRKIRRLKEKIDELINAPGGREADKQHVEMIVLRKMQLSLFDCYKNWPKERPSGP</sequence>
<dbReference type="Gene3D" id="3.40.50.300">
    <property type="entry name" value="P-loop containing nucleotide triphosphate hydrolases"/>
    <property type="match status" value="1"/>
</dbReference>
<name>A0A0D0VDJ1_9TREE</name>